<dbReference type="CDD" id="cd06170">
    <property type="entry name" value="LuxR_C_like"/>
    <property type="match status" value="1"/>
</dbReference>
<dbReference type="PRINTS" id="PR00038">
    <property type="entry name" value="HTHLUXR"/>
</dbReference>
<feature type="region of interest" description="Disordered" evidence="4">
    <location>
        <begin position="384"/>
        <end position="403"/>
    </location>
</feature>
<dbReference type="PANTHER" id="PTHR44688:SF16">
    <property type="entry name" value="DNA-BINDING TRANSCRIPTIONAL ACTIVATOR DEVR_DOSR"/>
    <property type="match status" value="1"/>
</dbReference>
<keyword evidence="3" id="KW-0804">Transcription</keyword>
<protein>
    <submittedName>
        <fullName evidence="6">Transcriptional regulator, LuxR family protein</fullName>
    </submittedName>
</protein>
<dbReference type="STRING" id="1316936.K678_07188"/>
<dbReference type="PROSITE" id="PS50043">
    <property type="entry name" value="HTH_LUXR_2"/>
    <property type="match status" value="1"/>
</dbReference>
<reference evidence="6 7" key="1">
    <citation type="submission" date="2013-04" db="EMBL/GenBank/DDBJ databases">
        <authorList>
            <person name="Kuznetsov B."/>
            <person name="Ivanovsky R."/>
        </authorList>
    </citation>
    <scope>NUCLEOTIDE SEQUENCE [LARGE SCALE GENOMIC DNA]</scope>
    <source>
        <strain evidence="6 7">MGU-K5</strain>
    </source>
</reference>
<dbReference type="InterPro" id="IPR016032">
    <property type="entry name" value="Sig_transdc_resp-reg_C-effctor"/>
</dbReference>
<dbReference type="PANTHER" id="PTHR44688">
    <property type="entry name" value="DNA-BINDING TRANSCRIPTIONAL ACTIVATOR DEVR_DOSR"/>
    <property type="match status" value="1"/>
</dbReference>
<gene>
    <name evidence="6" type="ORF">K678_07188</name>
</gene>
<evidence type="ECO:0000256" key="1">
    <source>
        <dbReference type="ARBA" id="ARBA00023015"/>
    </source>
</evidence>
<dbReference type="GO" id="GO:0003677">
    <property type="term" value="F:DNA binding"/>
    <property type="evidence" value="ECO:0007669"/>
    <property type="project" value="UniProtKB-KW"/>
</dbReference>
<keyword evidence="1" id="KW-0805">Transcription regulation</keyword>
<dbReference type="GO" id="GO:0006355">
    <property type="term" value="P:regulation of DNA-templated transcription"/>
    <property type="evidence" value="ECO:0007669"/>
    <property type="project" value="InterPro"/>
</dbReference>
<name>S9SDM6_MAGFU</name>
<comment type="caution">
    <text evidence="6">The sequence shown here is derived from an EMBL/GenBank/DDBJ whole genome shotgun (WGS) entry which is preliminary data.</text>
</comment>
<dbReference type="EMBL" id="AQPH01000020">
    <property type="protein sequence ID" value="EPY02143.1"/>
    <property type="molecule type" value="Genomic_DNA"/>
</dbReference>
<dbReference type="SUPFAM" id="SSF55781">
    <property type="entry name" value="GAF domain-like"/>
    <property type="match status" value="1"/>
</dbReference>
<organism evidence="6 7">
    <name type="scientific">Magnetospirillum fulvum MGU-K5</name>
    <dbReference type="NCBI Taxonomy" id="1316936"/>
    <lineage>
        <taxon>Bacteria</taxon>
        <taxon>Pseudomonadati</taxon>
        <taxon>Pseudomonadota</taxon>
        <taxon>Alphaproteobacteria</taxon>
        <taxon>Rhodospirillales</taxon>
        <taxon>Rhodospirillaceae</taxon>
        <taxon>Magnetospirillum</taxon>
    </lineage>
</organism>
<dbReference type="SUPFAM" id="SSF46894">
    <property type="entry name" value="C-terminal effector domain of the bipartite response regulators"/>
    <property type="match status" value="1"/>
</dbReference>
<feature type="domain" description="HTH luxR-type" evidence="5">
    <location>
        <begin position="315"/>
        <end position="380"/>
    </location>
</feature>
<dbReference type="OrthoDB" id="7321545at2"/>
<dbReference type="eggNOG" id="COG2771">
    <property type="taxonomic scope" value="Bacteria"/>
</dbReference>
<proteinExistence type="predicted"/>
<evidence type="ECO:0000313" key="7">
    <source>
        <dbReference type="Proteomes" id="UP000015350"/>
    </source>
</evidence>
<evidence type="ECO:0000256" key="3">
    <source>
        <dbReference type="ARBA" id="ARBA00023163"/>
    </source>
</evidence>
<evidence type="ECO:0000259" key="5">
    <source>
        <dbReference type="PROSITE" id="PS50043"/>
    </source>
</evidence>
<sequence>MDQGGITIADMTRILDLIDVCYGSAADADGWMSVLDRLGEMFDAPMRLILLAEPNSRQIKRTLSSTIDRDAQQLWLETMASASGEWSSSNFPVLPQRKTDQIAPLIALECHKAARRSYDALAQHGIQCSLGTIVAVDSTCLGMVGVMRSPTQPPFDATDLARMRIVASHLNRALGLFALAEAEKRQRHAAFAALDRVAPALALLEGNGTVVYHNEKMRSLARDGEISIQNGRVHAASSHNRSRILAAVEECYRAALGGDSQPSRTLAVSRASERSPLAIVVSAVRIDLGGDAPGTPLVVLLASDPDVHYEIQRGALSEMYGMTGAEADVAGMLAEGLSPDEISHDLGISMNTVRTHMKRAFEKTRVGRQADLVRVLLSNPVHTLSRAEPGDNGTRPACRTIVP</sequence>
<dbReference type="Pfam" id="PF00196">
    <property type="entry name" value="GerE"/>
    <property type="match status" value="1"/>
</dbReference>
<evidence type="ECO:0000313" key="6">
    <source>
        <dbReference type="EMBL" id="EPY02143.1"/>
    </source>
</evidence>
<dbReference type="AlphaFoldDB" id="S9SDM6"/>
<dbReference type="Gene3D" id="1.10.10.10">
    <property type="entry name" value="Winged helix-like DNA-binding domain superfamily/Winged helix DNA-binding domain"/>
    <property type="match status" value="1"/>
</dbReference>
<dbReference type="Proteomes" id="UP000015350">
    <property type="component" value="Unassembled WGS sequence"/>
</dbReference>
<evidence type="ECO:0000256" key="2">
    <source>
        <dbReference type="ARBA" id="ARBA00023125"/>
    </source>
</evidence>
<keyword evidence="2" id="KW-0238">DNA-binding</keyword>
<evidence type="ECO:0000256" key="4">
    <source>
        <dbReference type="SAM" id="MobiDB-lite"/>
    </source>
</evidence>
<accession>S9SDM6</accession>
<dbReference type="SMART" id="SM00421">
    <property type="entry name" value="HTH_LUXR"/>
    <property type="match status" value="1"/>
</dbReference>
<dbReference type="InterPro" id="IPR036388">
    <property type="entry name" value="WH-like_DNA-bd_sf"/>
</dbReference>
<dbReference type="InterPro" id="IPR000792">
    <property type="entry name" value="Tscrpt_reg_LuxR_C"/>
</dbReference>